<comment type="caution">
    <text evidence="1">The sequence shown here is derived from an EMBL/GenBank/DDBJ whole genome shotgun (WGS) entry which is preliminary data.</text>
</comment>
<accession>A0ABR5HPV0</accession>
<gene>
    <name evidence="1" type="ORF">ACH49_30790</name>
</gene>
<dbReference type="InterPro" id="IPR050708">
    <property type="entry name" value="T6SS_VgrG/RHS"/>
</dbReference>
<feature type="non-terminal residue" evidence="1">
    <location>
        <position position="73"/>
    </location>
</feature>
<evidence type="ECO:0008006" key="3">
    <source>
        <dbReference type="Google" id="ProtNLM"/>
    </source>
</evidence>
<name>A0ABR5HPV0_STRLW</name>
<sequence>AWPGQRGFVGGTVDQDTGLTRLGARDYDPATGRFIQVDPMVDYGQPATMNPYAYSNNAPATFSDPTGEFFPVL</sequence>
<dbReference type="NCBIfam" id="TIGR03696">
    <property type="entry name" value="Rhs_assc_core"/>
    <property type="match status" value="1"/>
</dbReference>
<dbReference type="EMBL" id="LFEH01000428">
    <property type="protein sequence ID" value="KMS65659.1"/>
    <property type="molecule type" value="Genomic_DNA"/>
</dbReference>
<dbReference type="Proteomes" id="UP000037274">
    <property type="component" value="Unassembled WGS sequence"/>
</dbReference>
<keyword evidence="2" id="KW-1185">Reference proteome</keyword>
<dbReference type="InterPro" id="IPR022385">
    <property type="entry name" value="Rhs_assc_core"/>
</dbReference>
<dbReference type="Gene3D" id="2.180.10.10">
    <property type="entry name" value="RHS repeat-associated core"/>
    <property type="match status" value="1"/>
</dbReference>
<protein>
    <recommendedName>
        <fullName evidence="3">RHS repeat-associated core domain-containing protein</fullName>
    </recommendedName>
</protein>
<feature type="non-terminal residue" evidence="1">
    <location>
        <position position="1"/>
    </location>
</feature>
<dbReference type="RefSeq" id="WP_048574740.1">
    <property type="nucleotide sequence ID" value="NZ_LFEH01000428.1"/>
</dbReference>
<evidence type="ECO:0000313" key="2">
    <source>
        <dbReference type="Proteomes" id="UP000037274"/>
    </source>
</evidence>
<evidence type="ECO:0000313" key="1">
    <source>
        <dbReference type="EMBL" id="KMS65659.1"/>
    </source>
</evidence>
<reference evidence="1 2" key="1">
    <citation type="submission" date="2015-06" db="EMBL/GenBank/DDBJ databases">
        <title>Draft genome sequence of Streptomyces leeuwenhoekii C58, which produces the novel lasso peptide, chaxapeptin.</title>
        <authorList>
            <person name="Yi Y."/>
            <person name="Hai D."/>
            <person name="Jaspars M."/>
            <person name="Sheng H."/>
            <person name="Rateb M.E."/>
            <person name="Bull A."/>
            <person name="Goodfellow M."/>
            <person name="Asenjo J.A."/>
            <person name="Ebel R."/>
        </authorList>
    </citation>
    <scope>NUCLEOTIDE SEQUENCE [LARGE SCALE GENOMIC DNA]</scope>
    <source>
        <strain evidence="1 2">C58</strain>
    </source>
</reference>
<organism evidence="1 2">
    <name type="scientific">Streptomyces leeuwenhoekii</name>
    <dbReference type="NCBI Taxonomy" id="1437453"/>
    <lineage>
        <taxon>Bacteria</taxon>
        <taxon>Bacillati</taxon>
        <taxon>Actinomycetota</taxon>
        <taxon>Actinomycetes</taxon>
        <taxon>Kitasatosporales</taxon>
        <taxon>Streptomycetaceae</taxon>
        <taxon>Streptomyces</taxon>
    </lineage>
</organism>
<proteinExistence type="predicted"/>
<dbReference type="PANTHER" id="PTHR32305:SF17">
    <property type="entry name" value="TRNA NUCLEASE WAPA"/>
    <property type="match status" value="1"/>
</dbReference>
<dbReference type="PANTHER" id="PTHR32305">
    <property type="match status" value="1"/>
</dbReference>